<reference evidence="2 3" key="1">
    <citation type="journal article" date="2021" name="bioRxiv">
        <title>Chromosome-scale and haplotype-resolved genome assembly of a tetraploid potato cultivar.</title>
        <authorList>
            <person name="Sun H."/>
            <person name="Jiao W.-B."/>
            <person name="Krause K."/>
            <person name="Campoy J.A."/>
            <person name="Goel M."/>
            <person name="Folz-Donahue K."/>
            <person name="Kukat C."/>
            <person name="Huettel B."/>
            <person name="Schneeberger K."/>
        </authorList>
    </citation>
    <scope>NUCLEOTIDE SEQUENCE [LARGE SCALE GENOMIC DNA]</scope>
    <source>
        <strain evidence="2">SolTubOtavaFocal</strain>
        <tissue evidence="2">Leaves</tissue>
    </source>
</reference>
<gene>
    <name evidence="2" type="ORF">KY290_020804</name>
</gene>
<feature type="compositionally biased region" description="Polar residues" evidence="1">
    <location>
        <begin position="139"/>
        <end position="159"/>
    </location>
</feature>
<accession>A0ABQ7V1R3</accession>
<name>A0ABQ7V1R3_SOLTU</name>
<feature type="compositionally biased region" description="Basic and acidic residues" evidence="1">
    <location>
        <begin position="162"/>
        <end position="173"/>
    </location>
</feature>
<feature type="compositionally biased region" description="Basic and acidic residues" evidence="1">
    <location>
        <begin position="99"/>
        <end position="116"/>
    </location>
</feature>
<evidence type="ECO:0000313" key="3">
    <source>
        <dbReference type="Proteomes" id="UP000826656"/>
    </source>
</evidence>
<keyword evidence="3" id="KW-1185">Reference proteome</keyword>
<organism evidence="2 3">
    <name type="scientific">Solanum tuberosum</name>
    <name type="common">Potato</name>
    <dbReference type="NCBI Taxonomy" id="4113"/>
    <lineage>
        <taxon>Eukaryota</taxon>
        <taxon>Viridiplantae</taxon>
        <taxon>Streptophyta</taxon>
        <taxon>Embryophyta</taxon>
        <taxon>Tracheophyta</taxon>
        <taxon>Spermatophyta</taxon>
        <taxon>Magnoliopsida</taxon>
        <taxon>eudicotyledons</taxon>
        <taxon>Gunneridae</taxon>
        <taxon>Pentapetalae</taxon>
        <taxon>asterids</taxon>
        <taxon>lamiids</taxon>
        <taxon>Solanales</taxon>
        <taxon>Solanaceae</taxon>
        <taxon>Solanoideae</taxon>
        <taxon>Solaneae</taxon>
        <taxon>Solanum</taxon>
    </lineage>
</organism>
<sequence>MRKKSGEVLERWVNIKYDYVPKYCKTCKLQGHNEEECFILHPELYRKEEIKVDGDKEKHNTSKDIQKNRVTTEQKENRDTAIEFKEQGRRTAHKRGRFLSKDKPEQIWNPRRKENNEPQQVTTTNKFEALGDMREIVETQENNEPSSQQGLMGQHNSLPLQKADEQNRHDKEI</sequence>
<proteinExistence type="predicted"/>
<feature type="compositionally biased region" description="Basic and acidic residues" evidence="1">
    <location>
        <begin position="55"/>
        <end position="89"/>
    </location>
</feature>
<evidence type="ECO:0000313" key="2">
    <source>
        <dbReference type="EMBL" id="KAH0757311.1"/>
    </source>
</evidence>
<evidence type="ECO:0000256" key="1">
    <source>
        <dbReference type="SAM" id="MobiDB-lite"/>
    </source>
</evidence>
<dbReference type="EMBL" id="JAIVGD010000015">
    <property type="protein sequence ID" value="KAH0757311.1"/>
    <property type="molecule type" value="Genomic_DNA"/>
</dbReference>
<protein>
    <submittedName>
        <fullName evidence="2">Uncharacterized protein</fullName>
    </submittedName>
</protein>
<dbReference type="Proteomes" id="UP000826656">
    <property type="component" value="Unassembled WGS sequence"/>
</dbReference>
<comment type="caution">
    <text evidence="2">The sequence shown here is derived from an EMBL/GenBank/DDBJ whole genome shotgun (WGS) entry which is preliminary data.</text>
</comment>
<feature type="region of interest" description="Disordered" evidence="1">
    <location>
        <begin position="134"/>
        <end position="173"/>
    </location>
</feature>
<feature type="region of interest" description="Disordered" evidence="1">
    <location>
        <begin position="55"/>
        <end position="121"/>
    </location>
</feature>